<organism evidence="1">
    <name type="scientific">Cacopsylla melanoneura</name>
    <dbReference type="NCBI Taxonomy" id="428564"/>
    <lineage>
        <taxon>Eukaryota</taxon>
        <taxon>Metazoa</taxon>
        <taxon>Ecdysozoa</taxon>
        <taxon>Arthropoda</taxon>
        <taxon>Hexapoda</taxon>
        <taxon>Insecta</taxon>
        <taxon>Pterygota</taxon>
        <taxon>Neoptera</taxon>
        <taxon>Paraneoptera</taxon>
        <taxon>Hemiptera</taxon>
        <taxon>Sternorrhyncha</taxon>
        <taxon>Psylloidea</taxon>
        <taxon>Psyllidae</taxon>
        <taxon>Psyllinae</taxon>
        <taxon>Cacopsylla</taxon>
    </lineage>
</organism>
<evidence type="ECO:0000313" key="1">
    <source>
        <dbReference type="EMBL" id="CAG6750592.1"/>
    </source>
</evidence>
<name>A0A8D8ZR74_9HEMI</name>
<dbReference type="EMBL" id="HBUF01024790">
    <property type="protein sequence ID" value="CAG6612493.1"/>
    <property type="molecule type" value="Transcribed_RNA"/>
</dbReference>
<dbReference type="EMBL" id="HBUF01527223">
    <property type="protein sequence ID" value="CAG6750595.1"/>
    <property type="molecule type" value="Transcribed_RNA"/>
</dbReference>
<dbReference type="EMBL" id="HBUF01527220">
    <property type="protein sequence ID" value="CAG6750592.1"/>
    <property type="molecule type" value="Transcribed_RNA"/>
</dbReference>
<reference evidence="1" key="1">
    <citation type="submission" date="2021-05" db="EMBL/GenBank/DDBJ databases">
        <authorList>
            <person name="Alioto T."/>
            <person name="Alioto T."/>
            <person name="Gomez Garrido J."/>
        </authorList>
    </citation>
    <scope>NUCLEOTIDE SEQUENCE</scope>
</reference>
<sequence length="109" mass="12390">MVHGELVYCIQKIGKLLLINIIFTIRKHIDINADLLFFSEDANNFLSLGAKMCCTDDMGRCRIATLCDKVCKYTSTKLRILGKQIFLEYTASDSLNILFDTFLCQNLGK</sequence>
<proteinExistence type="predicted"/>
<dbReference type="EMBL" id="HBUF01527221">
    <property type="protein sequence ID" value="CAG6750593.1"/>
    <property type="molecule type" value="Transcribed_RNA"/>
</dbReference>
<accession>A0A8D8ZR74</accession>
<dbReference type="AlphaFoldDB" id="A0A8D8ZR74"/>
<protein>
    <submittedName>
        <fullName evidence="1">Uncharacterized protein</fullName>
    </submittedName>
</protein>
<dbReference type="EMBL" id="HBUF01024791">
    <property type="protein sequence ID" value="CAG6612494.1"/>
    <property type="molecule type" value="Transcribed_RNA"/>
</dbReference>
<dbReference type="EMBL" id="HBUF01527222">
    <property type="protein sequence ID" value="CAG6750594.1"/>
    <property type="molecule type" value="Transcribed_RNA"/>
</dbReference>